<dbReference type="NCBIfam" id="NF001911">
    <property type="entry name" value="PRK00685.1"/>
    <property type="match status" value="1"/>
</dbReference>
<sequence length="226" mass="24545">MKITYYGQNTLAIEIGGATVIVDPFITQNELSKDKVDIMDLKADYIFLTHAHFDHILDAEAIAKNTGAPIVGNFEIYQYYTDKGIEAIPLNQGGLRSFDFGKVKCVTAIHTSSFPDGSYGGNPSGFIFMGEEKNIYIAGDTSLTMDMKLIPKWAKIDLAILPIGDVVTMGAEDAVIASDFVECDKVLGVHYDALPFIKIDHAAAKKTFKDAGKELVLLGIGESLSV</sequence>
<dbReference type="CDD" id="cd06262">
    <property type="entry name" value="metallo-hydrolase-like_MBL-fold"/>
    <property type="match status" value="1"/>
</dbReference>
<dbReference type="InterPro" id="IPR050114">
    <property type="entry name" value="UPF0173_UPF0282_UlaG_hydrolase"/>
</dbReference>
<dbReference type="Pfam" id="PF12706">
    <property type="entry name" value="Lactamase_B_2"/>
    <property type="match status" value="1"/>
</dbReference>
<name>A0A0F9QTW0_9ZZZZ</name>
<proteinExistence type="predicted"/>
<dbReference type="SMART" id="SM00849">
    <property type="entry name" value="Lactamase_B"/>
    <property type="match status" value="1"/>
</dbReference>
<dbReference type="SUPFAM" id="SSF56281">
    <property type="entry name" value="Metallo-hydrolase/oxidoreductase"/>
    <property type="match status" value="1"/>
</dbReference>
<accession>A0A0F9QTW0</accession>
<feature type="domain" description="Metallo-beta-lactamase" evidence="1">
    <location>
        <begin position="7"/>
        <end position="190"/>
    </location>
</feature>
<gene>
    <name evidence="2" type="ORF">LCGC14_0974660</name>
</gene>
<organism evidence="2">
    <name type="scientific">marine sediment metagenome</name>
    <dbReference type="NCBI Taxonomy" id="412755"/>
    <lineage>
        <taxon>unclassified sequences</taxon>
        <taxon>metagenomes</taxon>
        <taxon>ecological metagenomes</taxon>
    </lineage>
</organism>
<protein>
    <recommendedName>
        <fullName evidence="1">Metallo-beta-lactamase domain-containing protein</fullName>
    </recommendedName>
</protein>
<dbReference type="PANTHER" id="PTHR43546:SF3">
    <property type="entry name" value="UPF0173 METAL-DEPENDENT HYDROLASE MJ1163"/>
    <property type="match status" value="1"/>
</dbReference>
<comment type="caution">
    <text evidence="2">The sequence shown here is derived from an EMBL/GenBank/DDBJ whole genome shotgun (WGS) entry which is preliminary data.</text>
</comment>
<evidence type="ECO:0000259" key="1">
    <source>
        <dbReference type="SMART" id="SM00849"/>
    </source>
</evidence>
<reference evidence="2" key="1">
    <citation type="journal article" date="2015" name="Nature">
        <title>Complex archaea that bridge the gap between prokaryotes and eukaryotes.</title>
        <authorList>
            <person name="Spang A."/>
            <person name="Saw J.H."/>
            <person name="Jorgensen S.L."/>
            <person name="Zaremba-Niedzwiedzka K."/>
            <person name="Martijn J."/>
            <person name="Lind A.E."/>
            <person name="van Eijk R."/>
            <person name="Schleper C."/>
            <person name="Guy L."/>
            <person name="Ettema T.J."/>
        </authorList>
    </citation>
    <scope>NUCLEOTIDE SEQUENCE</scope>
</reference>
<evidence type="ECO:0000313" key="2">
    <source>
        <dbReference type="EMBL" id="KKN16566.1"/>
    </source>
</evidence>
<dbReference type="InterPro" id="IPR036866">
    <property type="entry name" value="RibonucZ/Hydroxyglut_hydro"/>
</dbReference>
<dbReference type="Gene3D" id="3.60.15.10">
    <property type="entry name" value="Ribonuclease Z/Hydroxyacylglutathione hydrolase-like"/>
    <property type="match status" value="1"/>
</dbReference>
<dbReference type="PANTHER" id="PTHR43546">
    <property type="entry name" value="UPF0173 METAL-DEPENDENT HYDROLASE MJ1163-RELATED"/>
    <property type="match status" value="1"/>
</dbReference>
<dbReference type="EMBL" id="LAZR01003602">
    <property type="protein sequence ID" value="KKN16566.1"/>
    <property type="molecule type" value="Genomic_DNA"/>
</dbReference>
<dbReference type="InterPro" id="IPR001279">
    <property type="entry name" value="Metallo-B-lactamas"/>
</dbReference>
<dbReference type="AlphaFoldDB" id="A0A0F9QTW0"/>